<dbReference type="EMBL" id="QUNS01000002">
    <property type="protein sequence ID" value="REH54876.1"/>
    <property type="molecule type" value="Genomic_DNA"/>
</dbReference>
<organism evidence="1 2">
    <name type="scientific">Tenacibaculum gallaicum</name>
    <dbReference type="NCBI Taxonomy" id="561505"/>
    <lineage>
        <taxon>Bacteria</taxon>
        <taxon>Pseudomonadati</taxon>
        <taxon>Bacteroidota</taxon>
        <taxon>Flavobacteriia</taxon>
        <taxon>Flavobacteriales</taxon>
        <taxon>Flavobacteriaceae</taxon>
        <taxon>Tenacibaculum</taxon>
    </lineage>
</organism>
<evidence type="ECO:0000313" key="1">
    <source>
        <dbReference type="EMBL" id="REH54876.1"/>
    </source>
</evidence>
<comment type="caution">
    <text evidence="1">The sequence shown here is derived from an EMBL/GenBank/DDBJ whole genome shotgun (WGS) entry which is preliminary data.</text>
</comment>
<dbReference type="AlphaFoldDB" id="A0A3E0I8L9"/>
<gene>
    <name evidence="1" type="ORF">C7448_102404</name>
</gene>
<protein>
    <submittedName>
        <fullName evidence="1">Uncharacterized protein</fullName>
    </submittedName>
</protein>
<name>A0A3E0I8L9_9FLAO</name>
<dbReference type="RefSeq" id="WP_115900512.1">
    <property type="nucleotide sequence ID" value="NZ_QUNS01000002.1"/>
</dbReference>
<evidence type="ECO:0000313" key="2">
    <source>
        <dbReference type="Proteomes" id="UP000256884"/>
    </source>
</evidence>
<accession>A0A3E0I8L9</accession>
<sequence>MLKFLKKIFSKKGTFFGATNYEMNNMICGIGEAKILETEIEILAYPFKPSTVFPNKKIKAKEITAICYLSYPPLIRIDNEVIFISREHTKPLKEFTERNNIATFKETKNWNWLLEPYLDTATTPEENIKTTQLLNEHGISTAEITQIRNEIGKQLYKYNFDTMLWDWFSLGLPDVLAAMRVKYNEKKFADFYKRAMEIELRKTKTNN</sequence>
<proteinExistence type="predicted"/>
<dbReference type="Proteomes" id="UP000256884">
    <property type="component" value="Unassembled WGS sequence"/>
</dbReference>
<reference evidence="1 2" key="1">
    <citation type="submission" date="2018-08" db="EMBL/GenBank/DDBJ databases">
        <title>Genomic Encyclopedia of Type Strains, Phase IV (KMG-IV): sequencing the most valuable type-strain genomes for metagenomic binning, comparative biology and taxonomic classification.</title>
        <authorList>
            <person name="Goeker M."/>
        </authorList>
    </citation>
    <scope>NUCLEOTIDE SEQUENCE [LARGE SCALE GENOMIC DNA]</scope>
    <source>
        <strain evidence="1 2">DSM 18841</strain>
    </source>
</reference>
<dbReference type="OrthoDB" id="4554121at2"/>
<keyword evidence="2" id="KW-1185">Reference proteome</keyword>